<evidence type="ECO:0000313" key="4">
    <source>
        <dbReference type="Proteomes" id="UP000676336"/>
    </source>
</evidence>
<dbReference type="PANTHER" id="PTHR46003">
    <property type="entry name" value="HOST CELL FACTOR"/>
    <property type="match status" value="1"/>
</dbReference>
<proteinExistence type="predicted"/>
<evidence type="ECO:0008006" key="5">
    <source>
        <dbReference type="Google" id="ProtNLM"/>
    </source>
</evidence>
<dbReference type="InterPro" id="IPR015915">
    <property type="entry name" value="Kelch-typ_b-propeller"/>
</dbReference>
<dbReference type="Proteomes" id="UP000676336">
    <property type="component" value="Unassembled WGS sequence"/>
</dbReference>
<sequence>MTTKVQWKRLDTTTGSSPKPRHGHRAVAVKDLIIIFGGGNDGIVEDLNVFNCGKYKEFK</sequence>
<evidence type="ECO:0000256" key="1">
    <source>
        <dbReference type="SAM" id="MobiDB-lite"/>
    </source>
</evidence>
<organism evidence="2 4">
    <name type="scientific">Rotaria magnacalcarata</name>
    <dbReference type="NCBI Taxonomy" id="392030"/>
    <lineage>
        <taxon>Eukaryota</taxon>
        <taxon>Metazoa</taxon>
        <taxon>Spiralia</taxon>
        <taxon>Gnathifera</taxon>
        <taxon>Rotifera</taxon>
        <taxon>Eurotatoria</taxon>
        <taxon>Bdelloidea</taxon>
        <taxon>Philodinida</taxon>
        <taxon>Philodinidae</taxon>
        <taxon>Rotaria</taxon>
    </lineage>
</organism>
<dbReference type="GO" id="GO:0003713">
    <property type="term" value="F:transcription coactivator activity"/>
    <property type="evidence" value="ECO:0007669"/>
    <property type="project" value="TreeGrafter"/>
</dbReference>
<comment type="caution">
    <text evidence="2">The sequence shown here is derived from an EMBL/GenBank/DDBJ whole genome shotgun (WGS) entry which is preliminary data.</text>
</comment>
<feature type="region of interest" description="Disordered" evidence="1">
    <location>
        <begin position="1"/>
        <end position="23"/>
    </location>
</feature>
<dbReference type="SUPFAM" id="SSF117281">
    <property type="entry name" value="Kelch motif"/>
    <property type="match status" value="1"/>
</dbReference>
<accession>A0A8S2Z8M6</accession>
<dbReference type="PANTHER" id="PTHR46003:SF1">
    <property type="entry name" value="HOST CELL FACTOR"/>
    <property type="match status" value="1"/>
</dbReference>
<reference evidence="2" key="1">
    <citation type="submission" date="2021-02" db="EMBL/GenBank/DDBJ databases">
        <authorList>
            <person name="Nowell W R."/>
        </authorList>
    </citation>
    <scope>NUCLEOTIDE SEQUENCE</scope>
</reference>
<evidence type="ECO:0000313" key="2">
    <source>
        <dbReference type="EMBL" id="CAF4616956.1"/>
    </source>
</evidence>
<dbReference type="GO" id="GO:0006338">
    <property type="term" value="P:chromatin remodeling"/>
    <property type="evidence" value="ECO:0007669"/>
    <property type="project" value="TreeGrafter"/>
</dbReference>
<evidence type="ECO:0000313" key="3">
    <source>
        <dbReference type="EMBL" id="CAF4735291.1"/>
    </source>
</evidence>
<gene>
    <name evidence="3" type="ORF">GIL414_LOCUS44465</name>
    <name evidence="2" type="ORF">SMN809_LOCUS39716</name>
</gene>
<dbReference type="Gene3D" id="2.120.10.80">
    <property type="entry name" value="Kelch-type beta propeller"/>
    <property type="match status" value="1"/>
</dbReference>
<feature type="non-terminal residue" evidence="2">
    <location>
        <position position="1"/>
    </location>
</feature>
<dbReference type="EMBL" id="CAJOBI010107320">
    <property type="protein sequence ID" value="CAF4616956.1"/>
    <property type="molecule type" value="Genomic_DNA"/>
</dbReference>
<dbReference type="EMBL" id="CAJOBJ010134239">
    <property type="protein sequence ID" value="CAF4735291.1"/>
    <property type="molecule type" value="Genomic_DNA"/>
</dbReference>
<dbReference type="GO" id="GO:0035097">
    <property type="term" value="C:histone methyltransferase complex"/>
    <property type="evidence" value="ECO:0007669"/>
    <property type="project" value="TreeGrafter"/>
</dbReference>
<protein>
    <recommendedName>
        <fullName evidence="5">Host cell factor C1</fullName>
    </recommendedName>
</protein>
<dbReference type="AlphaFoldDB" id="A0A8S2Z8M6"/>
<dbReference type="Proteomes" id="UP000681720">
    <property type="component" value="Unassembled WGS sequence"/>
</dbReference>
<name>A0A8S2Z8M6_9BILA</name>
<dbReference type="InterPro" id="IPR043536">
    <property type="entry name" value="HCF1/2"/>
</dbReference>